<dbReference type="InterPro" id="IPR016024">
    <property type="entry name" value="ARM-type_fold"/>
</dbReference>
<evidence type="ECO:0000313" key="3">
    <source>
        <dbReference type="Proteomes" id="UP001589797"/>
    </source>
</evidence>
<organism evidence="2 3">
    <name type="scientific">Fontibacter flavus</name>
    <dbReference type="NCBI Taxonomy" id="654838"/>
    <lineage>
        <taxon>Bacteria</taxon>
        <taxon>Pseudomonadati</taxon>
        <taxon>Bacteroidota</taxon>
        <taxon>Cytophagia</taxon>
        <taxon>Cytophagales</taxon>
        <taxon>Cyclobacteriaceae</taxon>
        <taxon>Fontibacter</taxon>
    </lineage>
</organism>
<keyword evidence="3" id="KW-1185">Reference proteome</keyword>
<keyword evidence="1" id="KW-1133">Transmembrane helix</keyword>
<proteinExistence type="predicted"/>
<name>A0ABV6FQ49_9BACT</name>
<dbReference type="InterPro" id="IPR011989">
    <property type="entry name" value="ARM-like"/>
</dbReference>
<protein>
    <submittedName>
        <fullName evidence="2">HEAT repeat domain-containing protein</fullName>
    </submittedName>
</protein>
<dbReference type="EMBL" id="JBHLWI010000007">
    <property type="protein sequence ID" value="MFC0261762.1"/>
    <property type="molecule type" value="Genomic_DNA"/>
</dbReference>
<feature type="transmembrane region" description="Helical" evidence="1">
    <location>
        <begin position="36"/>
        <end position="61"/>
    </location>
</feature>
<keyword evidence="1" id="KW-0472">Membrane</keyword>
<dbReference type="Gene3D" id="1.25.10.10">
    <property type="entry name" value="Leucine-rich Repeat Variant"/>
    <property type="match status" value="1"/>
</dbReference>
<comment type="caution">
    <text evidence="2">The sequence shown here is derived from an EMBL/GenBank/DDBJ whole genome shotgun (WGS) entry which is preliminary data.</text>
</comment>
<reference evidence="2 3" key="1">
    <citation type="submission" date="2024-09" db="EMBL/GenBank/DDBJ databases">
        <authorList>
            <person name="Sun Q."/>
            <person name="Mori K."/>
        </authorList>
    </citation>
    <scope>NUCLEOTIDE SEQUENCE [LARGE SCALE GENOMIC DNA]</scope>
    <source>
        <strain evidence="2 3">CCM 7650</strain>
    </source>
</reference>
<accession>A0ABV6FQ49</accession>
<dbReference type="RefSeq" id="WP_382386205.1">
    <property type="nucleotide sequence ID" value="NZ_JBHLWI010000007.1"/>
</dbReference>
<dbReference type="SUPFAM" id="SSF48371">
    <property type="entry name" value="ARM repeat"/>
    <property type="match status" value="1"/>
</dbReference>
<sequence length="388" mass="44579">MLQTINVKSSQIPDKAAQGLMDRLQVSADLHFGENIISISNMVVGILVFSVVFVIFQLFYLRSRKKYLAENKKMVQYRVNGFLSDLLFGDNLAEDYYDSQINAFKSKIPLQKSWCKDLLIQNIIELGKNIKGESKSGLLSVYFKLGLQGYTERLLRSSQWYLKSKAVYYWRELNYSKAAEKIYPLISHSNHELRSSALLAYISLAELDPLHVLEEYTDNISHVEGLNILDVIQRKKIKKPENLGKWLEFEEYSHLIFALKLVAYYNDLDSGPKVVKLLTSLNPKVRLEAIKTIGKLFYFDAEQTLIDSFENEEEENQIEIIHTLKGIGGDQSSEFIHQLLESPRSAELQIAALYTLKTLDQEFSTLDFGSNLNLLKAKKHVEDPYLTQ</sequence>
<gene>
    <name evidence="2" type="ORF">ACFFIP_03650</name>
</gene>
<dbReference type="Proteomes" id="UP001589797">
    <property type="component" value="Unassembled WGS sequence"/>
</dbReference>
<dbReference type="Pfam" id="PF13646">
    <property type="entry name" value="HEAT_2"/>
    <property type="match status" value="1"/>
</dbReference>
<keyword evidence="1" id="KW-0812">Transmembrane</keyword>
<evidence type="ECO:0000256" key="1">
    <source>
        <dbReference type="SAM" id="Phobius"/>
    </source>
</evidence>
<evidence type="ECO:0000313" key="2">
    <source>
        <dbReference type="EMBL" id="MFC0261762.1"/>
    </source>
</evidence>